<feature type="region of interest" description="Disordered" evidence="2">
    <location>
        <begin position="52"/>
        <end position="82"/>
    </location>
</feature>
<keyword evidence="1" id="KW-0175">Coiled coil</keyword>
<organism evidence="4 5">
    <name type="scientific">Paraburkholderia kururiensis</name>
    <dbReference type="NCBI Taxonomy" id="984307"/>
    <lineage>
        <taxon>Bacteria</taxon>
        <taxon>Pseudomonadati</taxon>
        <taxon>Pseudomonadota</taxon>
        <taxon>Betaproteobacteria</taxon>
        <taxon>Burkholderiales</taxon>
        <taxon>Burkholderiaceae</taxon>
        <taxon>Paraburkholderia</taxon>
    </lineage>
</organism>
<dbReference type="RefSeq" id="WP_114812945.1">
    <property type="nucleotide sequence ID" value="NZ_CP139965.1"/>
</dbReference>
<keyword evidence="5" id="KW-1185">Reference proteome</keyword>
<dbReference type="Proteomes" id="UP001325479">
    <property type="component" value="Chromosome"/>
</dbReference>
<name>A0ABZ0WP24_9BURK</name>
<feature type="compositionally biased region" description="Polar residues" evidence="2">
    <location>
        <begin position="223"/>
        <end position="243"/>
    </location>
</feature>
<evidence type="ECO:0000256" key="2">
    <source>
        <dbReference type="SAM" id="MobiDB-lite"/>
    </source>
</evidence>
<proteinExistence type="predicted"/>
<feature type="region of interest" description="Disordered" evidence="2">
    <location>
        <begin position="207"/>
        <end position="271"/>
    </location>
</feature>
<accession>A0ABZ0WP24</accession>
<gene>
    <name evidence="4" type="ORF">U0042_04845</name>
</gene>
<feature type="compositionally biased region" description="Basic and acidic residues" evidence="2">
    <location>
        <begin position="250"/>
        <end position="271"/>
    </location>
</feature>
<feature type="coiled-coil region" evidence="1">
    <location>
        <begin position="102"/>
        <end position="132"/>
    </location>
</feature>
<evidence type="ECO:0000256" key="1">
    <source>
        <dbReference type="SAM" id="Coils"/>
    </source>
</evidence>
<dbReference type="EMBL" id="CP139965">
    <property type="protein sequence ID" value="WQD79038.1"/>
    <property type="molecule type" value="Genomic_DNA"/>
</dbReference>
<evidence type="ECO:0000313" key="5">
    <source>
        <dbReference type="Proteomes" id="UP001325479"/>
    </source>
</evidence>
<evidence type="ECO:0000313" key="4">
    <source>
        <dbReference type="EMBL" id="WQD79038.1"/>
    </source>
</evidence>
<dbReference type="InterPro" id="IPR028949">
    <property type="entry name" value="Ntox15"/>
</dbReference>
<protein>
    <submittedName>
        <fullName evidence="4">Polymorphic toxin type 15 domain-containing protein</fullName>
    </submittedName>
</protein>
<evidence type="ECO:0000259" key="3">
    <source>
        <dbReference type="Pfam" id="PF15604"/>
    </source>
</evidence>
<feature type="domain" description="Novel toxin 15" evidence="3">
    <location>
        <begin position="110"/>
        <end position="262"/>
    </location>
</feature>
<dbReference type="Pfam" id="PF15604">
    <property type="entry name" value="Ntox15"/>
    <property type="match status" value="1"/>
</dbReference>
<sequence length="271" mass="29460">MKYGVKGAAKLGAKEAAEQVAKQEAKQLAEREARQVAEKEAKELAERQAKEIAEQNAKREAKQEGKDVAEEEGKNGAKVVEKRLPEKKVPCFHPFDKKKFAKMSADEQKAYLKEMADQLKRQQDSINSMTAAEYKAARDAFASHGRNPLAEGAQASYREDFASSISDSIRSSLLKNGMGIAQAEAEAAKRTSNLMDKLAALHEPDMVAGGWMQPDPKGMGRSDVNSSIGSSWNQGGRVSSMDSAATDAIEGGRGDEKMNVKLEPCRGKGLR</sequence>
<reference evidence="4 5" key="1">
    <citation type="submission" date="2023-12" db="EMBL/GenBank/DDBJ databases">
        <title>Genome sequencing and assembly of bacterial species from a model synthetic community.</title>
        <authorList>
            <person name="Hogle S.L."/>
        </authorList>
    </citation>
    <scope>NUCLEOTIDE SEQUENCE [LARGE SCALE GENOMIC DNA]</scope>
    <source>
        <strain evidence="4 5">HAMBI 2494</strain>
    </source>
</reference>